<dbReference type="RefSeq" id="WP_107717649.1">
    <property type="nucleotide sequence ID" value="NZ_CP028472.1"/>
</dbReference>
<keyword evidence="1" id="KW-0614">Plasmid</keyword>
<evidence type="ECO:0000313" key="2">
    <source>
        <dbReference type="Proteomes" id="UP000241447"/>
    </source>
</evidence>
<name>A0A2R4LY49_9RHOB</name>
<organism evidence="1 2">
    <name type="scientific">Celeribacter baekdonensis</name>
    <dbReference type="NCBI Taxonomy" id="875171"/>
    <lineage>
        <taxon>Bacteria</taxon>
        <taxon>Pseudomonadati</taxon>
        <taxon>Pseudomonadota</taxon>
        <taxon>Alphaproteobacteria</taxon>
        <taxon>Rhodobacterales</taxon>
        <taxon>Roseobacteraceae</taxon>
        <taxon>Celeribacter</taxon>
    </lineage>
</organism>
<dbReference type="OrthoDB" id="7876960at2"/>
<evidence type="ECO:0000313" key="1">
    <source>
        <dbReference type="EMBL" id="AVW89826.1"/>
    </source>
</evidence>
<protein>
    <submittedName>
        <fullName evidence="1">Uncharacterized protein</fullName>
    </submittedName>
</protein>
<dbReference type="EMBL" id="CP028472">
    <property type="protein sequence ID" value="AVW89826.1"/>
    <property type="molecule type" value="Genomic_DNA"/>
</dbReference>
<gene>
    <name evidence="1" type="ORF">DA792_01155</name>
</gene>
<proteinExistence type="predicted"/>
<reference evidence="1 2" key="1">
    <citation type="submission" date="2018-03" db="EMBL/GenBank/DDBJ databases">
        <title>The Complete Genome of Celeribacter baekdonensis strain LH4, a Thiosulfate-Oxidizing Alphaproteobacterium Isolated from Gulf of Mexico Continental Slope Sediments.</title>
        <authorList>
            <person name="Flood B.E."/>
            <person name="Bailey J.V."/>
            <person name="Leprich D."/>
        </authorList>
    </citation>
    <scope>NUCLEOTIDE SEQUENCE [LARGE SCALE GENOMIC DNA]</scope>
    <source>
        <strain evidence="1 2">LH4</strain>
        <plasmid evidence="2">Plasmid pcblh4a</plasmid>
    </source>
</reference>
<accession>A0A2R4LY49</accession>
<sequence>MTGQSRSLQDILMDRLKVTQDIAAANVEHMRLNQKASGMMVLDMKDEEDGVVDEGREVERRQNEAALERSADIITALEGRLSALDAEIDTVMKKEN</sequence>
<dbReference type="AlphaFoldDB" id="A0A2R4LY49"/>
<dbReference type="KEGG" id="cbak:DA792_01155"/>
<dbReference type="Proteomes" id="UP000241447">
    <property type="component" value="Plasmid pCBLh4a"/>
</dbReference>
<geneLocation type="plasmid" evidence="2">
    <name>pcblh4a</name>
</geneLocation>